<evidence type="ECO:0000313" key="2">
    <source>
        <dbReference type="Proteomes" id="UP000001929"/>
    </source>
</evidence>
<keyword evidence="2" id="KW-1185">Reference proteome</keyword>
<organism evidence="1 2">
    <name type="scientific">Rhodospirillum rubrum (strain ATCC 11170 / ATH 1.1.1 / DSM 467 / LMG 4362 / NCIMB 8255 / S1)</name>
    <dbReference type="NCBI Taxonomy" id="269796"/>
    <lineage>
        <taxon>Bacteria</taxon>
        <taxon>Pseudomonadati</taxon>
        <taxon>Pseudomonadota</taxon>
        <taxon>Alphaproteobacteria</taxon>
        <taxon>Rhodospirillales</taxon>
        <taxon>Rhodospirillaceae</taxon>
        <taxon>Rhodospirillum</taxon>
    </lineage>
</organism>
<sequence length="1924" mass="205855">MGQYSWASAAANLVFGYRPVWTPQDTAAPYPYFEPPVAALSSVTPNVTPHDVDYWAPYPTITLHDSASSLLSGLNAYRVTGLQKGVVVQPGPLMLSDADGAKALKQAGDWIGLDLAKARSYMLVTTRRANATLRHPYFAEPGEADRDHYLTAEALALIAALKPIDAAQFVAPFSHAAISQGDAASYLAAITALGSHVVASEVFGDVLFQVFAFDAEHFRVIEAAFQRQATLQADGHLAVTGAPAASWAYWTTPVTDNGFGYVSEYGALRLQSRDPALDAALTEGKWASPYVPKDIASIFAYATDYRLIEDFESVVPSALVLAPLAALISNPYVAGPWDRIVKGALLQKWGDAVRIPQPSPVDIDWSTFFPDANASWASGIVTPTIDVYQELVDISRVSFLGADVVGANFQMNSFTCFSQVLEANVPAGSGPVMLPSDRVVLVAGTIDASRSIETPVLTMSEAALLGLTVVCDTMFGAVLFAATTRSGAVIRKAALDGLLFETTSVQPATGRAGVAIAGALANTPSPELVLKLKGSIGMSVTAAESLLHARSDDAERIRGIEQAYLRWLASIIPADTEDLDLAYSRSHALYIAENVATFGTDIVFVPYVTYETYRPYVSSMITQAQTLSQTIIANEIMIRDTINSYKVMTSLADLNDNVKRIGGVLTGYFKALADGQKAMNGYYDQVLDQLGQQQAETLKEIATLGAKLDAQRVVISNTGDPPGIVQTFQDDYADYARDQVAACVVSVVEGLFTAGLSMAAIPSEAAGGVLKALKALKDTYDKIKAIVATLEKLQSALKTMNKVASLNDLSKTIAAAGKLNELQMPTQLEFQTLAENVRAALTNVPDSGRLNQDKANLIAAVNTLSNIGSALVQTQSRSVALAMEIVNQNRLKTINGQQQASMSALSDKLNLNSVSRPPDINSIDLIGTTGPLQFQLKQVLSVLANTLELQDGAVQYEYFGDPAIITSFSLQNLLAVVSQQDLNAIHGIGNLNPPPQDVADPITFRITDVPASRLTGGNTFRFQIDLAAVPFLTYDMVRVRRVVPRIVQGIRSSASGRYELAFSTSANPFMDRAYNRKARLFATDLRKFGPYVYDISSGALISGGSEGPFDNRVTQVTPFAEWDIALPADRASNKDLETRVLLDIEVDFYITAHYDDPIRRQRVVRAANRKLLAANALTANALAAAGDSGPTLASLQTQMYQNQEVLQGWDAAFTTLVGPVNAFLYWQFNQMTGGTNQMAVASYYCDNVIPFGKLALTTVTQLAFSLSNPLVQFIPGNDSVTVIQTIISGTIKTGSMQVDKKTFVPAQCSLPADPVTFTANPSDSTLTLSVSPVFAEGMVVTLGSTGTLPAPLQGGDQTYWLVALKTVGKVTTVQVSETAGGKPIVLTNTGAGTHTISPAIDWNDPYEIDVSKNPYVRGSVPLAQVEGVVTPPDGQGSKDDTRTVLLDFPSGSFTFQQFSVNPPDWDPEKHGTQISNALANYFAFHEIKYVVQTINLKNLNADTHLTPSLFKLHAGTTRAGNNILQMQIVTTSKKPQSTGLVQVDEPVPYNPANPVPGGSDFTASLILSSKLTFEHVFVANFNQGSANLQAKAVAPAQGYQTYTAKIASGTVAANVDFKSEYDVHGTRVKYRISASGNTINWDLAGLEFKPSEHGGYDLYYSNGDATKPEGGTTVAFQYSQWIPPYSYDMVYVPGYWTDWDDNSAIAYVTMTGSYPLKTTGQGLAQVVEFANTNPSVTFSKASNLTPQGPCDCNDNDLKIALLNALGAAVPAKLKASIEKVQFKSISVLALESLLFPADQLVNMRDASVPGDLLVVGSFYNKVRKTAAAYDVTLSASSGAKGVFGTTAFQNGQGNGSATISGLPKAFSFQYGPIEPALGGMVTYTVDIEAGTINPGTLLLVVVQPDVDKAPKQVVLLPPGFGVGT</sequence>
<dbReference type="EnsemblBacteria" id="ABC21000">
    <property type="protein sequence ID" value="ABC21000"/>
    <property type="gene ID" value="Rru_A0195"/>
</dbReference>
<evidence type="ECO:0000313" key="1">
    <source>
        <dbReference type="EMBL" id="ABC21000.1"/>
    </source>
</evidence>
<protein>
    <submittedName>
        <fullName evidence="1">Uncharacterized protein</fullName>
    </submittedName>
</protein>
<dbReference type="Proteomes" id="UP000001929">
    <property type="component" value="Chromosome"/>
</dbReference>
<dbReference type="KEGG" id="rru:Rru_A0195"/>
<gene>
    <name evidence="1" type="ordered locus">Rru_A0195</name>
</gene>
<accession>Q2RXZ5</accession>
<dbReference type="RefSeq" id="WP_011388143.1">
    <property type="nucleotide sequence ID" value="NC_007643.1"/>
</dbReference>
<name>Q2RXZ5_RHORT</name>
<proteinExistence type="predicted"/>
<dbReference type="PATRIC" id="fig|269796.9.peg.248"/>
<dbReference type="HOGENOM" id="CLU_235316_0_0_5"/>
<dbReference type="eggNOG" id="ENOG502Z978">
    <property type="taxonomic scope" value="Bacteria"/>
</dbReference>
<dbReference type="STRING" id="269796.Rru_A0195"/>
<reference evidence="1 2" key="1">
    <citation type="journal article" date="2011" name="Stand. Genomic Sci.">
        <title>Complete genome sequence of Rhodospirillum rubrum type strain (S1).</title>
        <authorList>
            <person name="Munk A.C."/>
            <person name="Copeland A."/>
            <person name="Lucas S."/>
            <person name="Lapidus A."/>
            <person name="Del Rio T.G."/>
            <person name="Barry K."/>
            <person name="Detter J.C."/>
            <person name="Hammon N."/>
            <person name="Israni S."/>
            <person name="Pitluck S."/>
            <person name="Brettin T."/>
            <person name="Bruce D."/>
            <person name="Han C."/>
            <person name="Tapia R."/>
            <person name="Gilna P."/>
            <person name="Schmutz J."/>
            <person name="Larimer F."/>
            <person name="Land M."/>
            <person name="Kyrpides N.C."/>
            <person name="Mavromatis K."/>
            <person name="Richardson P."/>
            <person name="Rohde M."/>
            <person name="Goker M."/>
            <person name="Klenk H.P."/>
            <person name="Zhang Y."/>
            <person name="Roberts G.P."/>
            <person name="Reslewic S."/>
            <person name="Schwartz D.C."/>
        </authorList>
    </citation>
    <scope>NUCLEOTIDE SEQUENCE [LARGE SCALE GENOMIC DNA]</scope>
    <source>
        <strain evidence="2">ATCC 11170 / ATH 1.1.1 / DSM 467 / LMG 4362 / NCIMB 8255 / S1</strain>
    </source>
</reference>
<dbReference type="EMBL" id="CP000230">
    <property type="protein sequence ID" value="ABC21000.1"/>
    <property type="molecule type" value="Genomic_DNA"/>
</dbReference>